<dbReference type="EMBL" id="KV918918">
    <property type="protein sequence ID" value="OSX75105.1"/>
    <property type="molecule type" value="Genomic_DNA"/>
</dbReference>
<keyword evidence="4" id="KW-1185">Reference proteome</keyword>
<sequence>MPALVNAPDAAAAEVVLLADAAAVDRLGLFLSTRRVEAVVARERAALWNSGARGSWRVLLVGHSLGATVAIHVAVVSRCRLNGVVLLHGFLPGTRTLLASNETSHTGARGYAVDMVAGGADPTVSPQVVKASARILRGLLNGSVEIKYTVLEGVQHSSFFSPGSDVEAVVGVLRLFLEE</sequence>
<dbReference type="Proteomes" id="UP000218209">
    <property type="component" value="Unassembled WGS sequence"/>
</dbReference>
<dbReference type="GO" id="GO:0052689">
    <property type="term" value="F:carboxylic ester hydrolase activity"/>
    <property type="evidence" value="ECO:0007669"/>
    <property type="project" value="TreeGrafter"/>
</dbReference>
<dbReference type="InterPro" id="IPR029058">
    <property type="entry name" value="AB_hydrolase_fold"/>
</dbReference>
<feature type="domain" description="Phospholipase/carboxylesterase/thioesterase" evidence="2">
    <location>
        <begin position="33"/>
        <end position="158"/>
    </location>
</feature>
<gene>
    <name evidence="3" type="ORF">BU14_0255s0012</name>
</gene>
<evidence type="ECO:0000259" key="2">
    <source>
        <dbReference type="Pfam" id="PF02230"/>
    </source>
</evidence>
<dbReference type="SUPFAM" id="SSF53474">
    <property type="entry name" value="alpha/beta-Hydrolases"/>
    <property type="match status" value="1"/>
</dbReference>
<dbReference type="InterPro" id="IPR003140">
    <property type="entry name" value="PLipase/COase/thioEstase"/>
</dbReference>
<name>A0A1X6P2W7_PORUM</name>
<evidence type="ECO:0000313" key="3">
    <source>
        <dbReference type="EMBL" id="OSX75105.1"/>
    </source>
</evidence>
<proteinExistence type="inferred from homology"/>
<organism evidence="3 4">
    <name type="scientific">Porphyra umbilicalis</name>
    <name type="common">Purple laver</name>
    <name type="synonym">Red alga</name>
    <dbReference type="NCBI Taxonomy" id="2786"/>
    <lineage>
        <taxon>Eukaryota</taxon>
        <taxon>Rhodophyta</taxon>
        <taxon>Bangiophyceae</taxon>
        <taxon>Bangiales</taxon>
        <taxon>Bangiaceae</taxon>
        <taxon>Porphyra</taxon>
    </lineage>
</organism>
<accession>A0A1X6P2W7</accession>
<dbReference type="Gene3D" id="3.40.50.1820">
    <property type="entry name" value="alpha/beta hydrolase"/>
    <property type="match status" value="1"/>
</dbReference>
<dbReference type="PANTHER" id="PTHR10655:SF67">
    <property type="entry name" value="PHOSPHOLIPASE_CARBOXYLESTERASE SUPERFAMILY (AFU_ORTHOLOGUE AFUA_5G09340)"/>
    <property type="match status" value="1"/>
</dbReference>
<protein>
    <recommendedName>
        <fullName evidence="2">Phospholipase/carboxylesterase/thioesterase domain-containing protein</fullName>
    </recommendedName>
</protein>
<evidence type="ECO:0000313" key="4">
    <source>
        <dbReference type="Proteomes" id="UP000218209"/>
    </source>
</evidence>
<dbReference type="AlphaFoldDB" id="A0A1X6P2W7"/>
<comment type="similarity">
    <text evidence="1">Belongs to the AB hydrolase superfamily. AB hydrolase 2 family.</text>
</comment>
<reference evidence="3 4" key="1">
    <citation type="submission" date="2017-03" db="EMBL/GenBank/DDBJ databases">
        <title>WGS assembly of Porphyra umbilicalis.</title>
        <authorList>
            <person name="Brawley S.H."/>
            <person name="Blouin N.A."/>
            <person name="Ficko-Blean E."/>
            <person name="Wheeler G.L."/>
            <person name="Lohr M."/>
            <person name="Goodson H.V."/>
            <person name="Jenkins J.W."/>
            <person name="Blaby-Haas C.E."/>
            <person name="Helliwell K.E."/>
            <person name="Chan C."/>
            <person name="Marriage T."/>
            <person name="Bhattacharya D."/>
            <person name="Klein A.S."/>
            <person name="Badis Y."/>
            <person name="Brodie J."/>
            <person name="Cao Y."/>
            <person name="Collen J."/>
            <person name="Dittami S.M."/>
            <person name="Gachon C.M."/>
            <person name="Green B.R."/>
            <person name="Karpowicz S."/>
            <person name="Kim J.W."/>
            <person name="Kudahl U."/>
            <person name="Lin S."/>
            <person name="Michel G."/>
            <person name="Mittag M."/>
            <person name="Olson B.J."/>
            <person name="Pangilinan J."/>
            <person name="Peng Y."/>
            <person name="Qiu H."/>
            <person name="Shu S."/>
            <person name="Singer J.T."/>
            <person name="Smith A.G."/>
            <person name="Sprecher B.N."/>
            <person name="Wagner V."/>
            <person name="Wang W."/>
            <person name="Wang Z.-Y."/>
            <person name="Yan J."/>
            <person name="Yarish C."/>
            <person name="Zoeuner-Riek S."/>
            <person name="Zhuang Y."/>
            <person name="Zou Y."/>
            <person name="Lindquist E.A."/>
            <person name="Grimwood J."/>
            <person name="Barry K."/>
            <person name="Rokhsar D.S."/>
            <person name="Schmutz J."/>
            <person name="Stiller J.W."/>
            <person name="Grossman A.R."/>
            <person name="Prochnik S.E."/>
        </authorList>
    </citation>
    <scope>NUCLEOTIDE SEQUENCE [LARGE SCALE GENOMIC DNA]</scope>
    <source>
        <strain evidence="3">4086291</strain>
    </source>
</reference>
<dbReference type="Pfam" id="PF02230">
    <property type="entry name" value="Abhydrolase_2"/>
    <property type="match status" value="1"/>
</dbReference>
<dbReference type="GO" id="GO:0008474">
    <property type="term" value="F:palmitoyl-(protein) hydrolase activity"/>
    <property type="evidence" value="ECO:0007669"/>
    <property type="project" value="TreeGrafter"/>
</dbReference>
<dbReference type="InterPro" id="IPR050565">
    <property type="entry name" value="LYPA1-2/EST-like"/>
</dbReference>
<evidence type="ECO:0000256" key="1">
    <source>
        <dbReference type="ARBA" id="ARBA00006499"/>
    </source>
</evidence>
<dbReference type="PANTHER" id="PTHR10655">
    <property type="entry name" value="LYSOPHOSPHOLIPASE-RELATED"/>
    <property type="match status" value="1"/>
</dbReference>
<dbReference type="GO" id="GO:0005737">
    <property type="term" value="C:cytoplasm"/>
    <property type="evidence" value="ECO:0007669"/>
    <property type="project" value="TreeGrafter"/>
</dbReference>